<comment type="caution">
    <text evidence="17">The sequence shown here is derived from an EMBL/GenBank/DDBJ whole genome shotgun (WGS) entry which is preliminary data.</text>
</comment>
<feature type="binding site" evidence="12">
    <location>
        <position position="433"/>
    </location>
    <ligand>
        <name>ATP</name>
        <dbReference type="ChEBI" id="CHEBI:30616"/>
    </ligand>
</feature>
<feature type="binding site" evidence="12">
    <location>
        <position position="576"/>
    </location>
    <ligand>
        <name>ATP</name>
        <dbReference type="ChEBI" id="CHEBI:30616"/>
    </ligand>
</feature>
<feature type="compositionally biased region" description="Low complexity" evidence="15">
    <location>
        <begin position="1275"/>
        <end position="1289"/>
    </location>
</feature>
<evidence type="ECO:0000256" key="5">
    <source>
        <dbReference type="ARBA" id="ARBA00022741"/>
    </source>
</evidence>
<feature type="region of interest" description="Disordered" evidence="15">
    <location>
        <begin position="1123"/>
        <end position="1163"/>
    </location>
</feature>
<keyword evidence="7 13" id="KW-0460">Magnesium</keyword>
<dbReference type="GO" id="GO:0140326">
    <property type="term" value="F:ATPase-coupled intramembrane lipid transporter activity"/>
    <property type="evidence" value="ECO:0007669"/>
    <property type="project" value="UniProtKB-EC"/>
</dbReference>
<gene>
    <name evidence="17" type="ORF">GPECTOR_2g966</name>
</gene>
<feature type="compositionally biased region" description="Gly residues" evidence="15">
    <location>
        <begin position="825"/>
        <end position="839"/>
    </location>
</feature>
<name>A0A150H1Z6_GONPE</name>
<feature type="binding site" evidence="12">
    <location>
        <position position="435"/>
    </location>
    <ligand>
        <name>ATP</name>
        <dbReference type="ChEBI" id="CHEBI:30616"/>
    </ligand>
</feature>
<feature type="binding site" evidence="12">
    <location>
        <position position="599"/>
    </location>
    <ligand>
        <name>ATP</name>
        <dbReference type="ChEBI" id="CHEBI:30616"/>
    </ligand>
</feature>
<dbReference type="Gene3D" id="3.40.1110.10">
    <property type="entry name" value="Calcium-transporting ATPase, cytoplasmic domain N"/>
    <property type="match status" value="1"/>
</dbReference>
<keyword evidence="5 12" id="KW-0547">Nucleotide-binding</keyword>
<feature type="binding site" evidence="12">
    <location>
        <position position="291"/>
    </location>
    <ligand>
        <name>ATP</name>
        <dbReference type="ChEBI" id="CHEBI:30616"/>
    </ligand>
</feature>
<evidence type="ECO:0000256" key="12">
    <source>
        <dbReference type="PIRSR" id="PIRSR606539-2"/>
    </source>
</evidence>
<dbReference type="GO" id="GO:0016887">
    <property type="term" value="F:ATP hydrolysis activity"/>
    <property type="evidence" value="ECO:0007669"/>
    <property type="project" value="InterPro"/>
</dbReference>
<keyword evidence="10 14" id="KW-0472">Membrane</keyword>
<evidence type="ECO:0000256" key="4">
    <source>
        <dbReference type="ARBA" id="ARBA00022723"/>
    </source>
</evidence>
<dbReference type="InterPro" id="IPR021995">
    <property type="entry name" value="DUF3593"/>
</dbReference>
<dbReference type="NCBIfam" id="TIGR01652">
    <property type="entry name" value="ATPase-Plipid"/>
    <property type="match status" value="1"/>
</dbReference>
<feature type="compositionally biased region" description="Low complexity" evidence="15">
    <location>
        <begin position="1227"/>
        <end position="1244"/>
    </location>
</feature>
<dbReference type="PANTHER" id="PTHR24092">
    <property type="entry name" value="PROBABLE PHOSPHOLIPID-TRANSPORTING ATPASE"/>
    <property type="match status" value="1"/>
</dbReference>
<dbReference type="InterPro" id="IPR023214">
    <property type="entry name" value="HAD_sf"/>
</dbReference>
<feature type="transmembrane region" description="Helical" evidence="14">
    <location>
        <begin position="52"/>
        <end position="71"/>
    </location>
</feature>
<feature type="transmembrane region" description="Helical" evidence="14">
    <location>
        <begin position="83"/>
        <end position="103"/>
    </location>
</feature>
<dbReference type="EMBL" id="LSYV01000003">
    <property type="protein sequence ID" value="KXZ56084.1"/>
    <property type="molecule type" value="Genomic_DNA"/>
</dbReference>
<organism evidence="17 18">
    <name type="scientific">Gonium pectorale</name>
    <name type="common">Green alga</name>
    <dbReference type="NCBI Taxonomy" id="33097"/>
    <lineage>
        <taxon>Eukaryota</taxon>
        <taxon>Viridiplantae</taxon>
        <taxon>Chlorophyta</taxon>
        <taxon>core chlorophytes</taxon>
        <taxon>Chlorophyceae</taxon>
        <taxon>CS clade</taxon>
        <taxon>Chlamydomonadales</taxon>
        <taxon>Volvocaceae</taxon>
        <taxon>Gonium</taxon>
    </lineage>
</organism>
<evidence type="ECO:0000256" key="2">
    <source>
        <dbReference type="ARBA" id="ARBA00008109"/>
    </source>
</evidence>
<dbReference type="SUPFAM" id="SSF81660">
    <property type="entry name" value="Metal cation-transporting ATPase, ATP-binding domain N"/>
    <property type="match status" value="1"/>
</dbReference>
<dbReference type="Gene3D" id="3.40.50.1000">
    <property type="entry name" value="HAD superfamily/HAD-like"/>
    <property type="match status" value="1"/>
</dbReference>
<dbReference type="GO" id="GO:0005886">
    <property type="term" value="C:plasma membrane"/>
    <property type="evidence" value="ECO:0007669"/>
    <property type="project" value="TreeGrafter"/>
</dbReference>
<feature type="binding site" evidence="12">
    <location>
        <position position="315"/>
    </location>
    <ligand>
        <name>ATP</name>
        <dbReference type="ChEBI" id="CHEBI:30616"/>
    </ligand>
</feature>
<evidence type="ECO:0000313" key="17">
    <source>
        <dbReference type="EMBL" id="KXZ56084.1"/>
    </source>
</evidence>
<dbReference type="STRING" id="33097.A0A150H1Z6"/>
<dbReference type="InterPro" id="IPR036412">
    <property type="entry name" value="HAD-like_sf"/>
</dbReference>
<keyword evidence="4 13" id="KW-0479">Metal-binding</keyword>
<evidence type="ECO:0000313" key="18">
    <source>
        <dbReference type="Proteomes" id="UP000075714"/>
    </source>
</evidence>
<feature type="compositionally biased region" description="Gly residues" evidence="15">
    <location>
        <begin position="510"/>
        <end position="528"/>
    </location>
</feature>
<dbReference type="InterPro" id="IPR001757">
    <property type="entry name" value="P_typ_ATPase"/>
</dbReference>
<keyword evidence="6 12" id="KW-0067">ATP-binding</keyword>
<evidence type="ECO:0000256" key="3">
    <source>
        <dbReference type="ARBA" id="ARBA00022692"/>
    </source>
</evidence>
<feature type="compositionally biased region" description="Gly residues" evidence="15">
    <location>
        <begin position="1290"/>
        <end position="1304"/>
    </location>
</feature>
<feature type="region of interest" description="Disordered" evidence="15">
    <location>
        <begin position="509"/>
        <end position="528"/>
    </location>
</feature>
<feature type="compositionally biased region" description="Acidic residues" evidence="15">
    <location>
        <begin position="1249"/>
        <end position="1263"/>
    </location>
</feature>
<dbReference type="Pfam" id="PF16212">
    <property type="entry name" value="PhoLip_ATPase_C"/>
    <property type="match status" value="1"/>
</dbReference>
<comment type="similarity">
    <text evidence="2 14">Belongs to the cation transport ATPase (P-type) (TC 3.A.3) family. Type IV subfamily.</text>
</comment>
<comment type="cofactor">
    <cofactor evidence="13">
        <name>Mg(2+)</name>
        <dbReference type="ChEBI" id="CHEBI:18420"/>
    </cofactor>
</comment>
<keyword evidence="8 14" id="KW-1278">Translocase</keyword>
<feature type="binding site" evidence="12">
    <location>
        <position position="434"/>
    </location>
    <ligand>
        <name>ATP</name>
        <dbReference type="ChEBI" id="CHEBI:30616"/>
    </ligand>
</feature>
<comment type="subcellular location">
    <subcellularLocation>
        <location evidence="1 14">Membrane</location>
        <topology evidence="1 14">Multi-pass membrane protein</topology>
    </subcellularLocation>
</comment>
<feature type="domain" description="P-type ATPase C-terminal" evidence="16">
    <location>
        <begin position="621"/>
        <end position="684"/>
    </location>
</feature>
<dbReference type="PANTHER" id="PTHR24092:SF150">
    <property type="entry name" value="PHOSPHOLIPID-TRANSPORTING ATPASE"/>
    <property type="match status" value="1"/>
</dbReference>
<dbReference type="InterPro" id="IPR023299">
    <property type="entry name" value="ATPase_P-typ_cyto_dom_N"/>
</dbReference>
<feature type="region of interest" description="Disordered" evidence="15">
    <location>
        <begin position="917"/>
        <end position="958"/>
    </location>
</feature>
<dbReference type="InterPro" id="IPR006539">
    <property type="entry name" value="P-type_ATPase_IV"/>
</dbReference>
<evidence type="ECO:0000256" key="15">
    <source>
        <dbReference type="SAM" id="MobiDB-lite"/>
    </source>
</evidence>
<feature type="binding site" evidence="12">
    <location>
        <position position="570"/>
    </location>
    <ligand>
        <name>ATP</name>
        <dbReference type="ChEBI" id="CHEBI:30616"/>
    </ligand>
</feature>
<keyword evidence="9 14" id="KW-1133">Transmembrane helix</keyword>
<dbReference type="Pfam" id="PF12159">
    <property type="entry name" value="DUF3593"/>
    <property type="match status" value="1"/>
</dbReference>
<evidence type="ECO:0000256" key="6">
    <source>
        <dbReference type="ARBA" id="ARBA00022840"/>
    </source>
</evidence>
<feature type="binding site" evidence="13">
    <location>
        <position position="599"/>
    </location>
    <ligand>
        <name>Mg(2+)</name>
        <dbReference type="ChEBI" id="CHEBI:18420"/>
    </ligand>
</feature>
<dbReference type="GO" id="GO:0045332">
    <property type="term" value="P:phospholipid translocation"/>
    <property type="evidence" value="ECO:0007669"/>
    <property type="project" value="TreeGrafter"/>
</dbReference>
<dbReference type="OrthoDB" id="377733at2759"/>
<dbReference type="Proteomes" id="UP000075714">
    <property type="component" value="Unassembled WGS sequence"/>
</dbReference>
<evidence type="ECO:0000256" key="11">
    <source>
        <dbReference type="ARBA" id="ARBA00034036"/>
    </source>
</evidence>
<evidence type="ECO:0000256" key="8">
    <source>
        <dbReference type="ARBA" id="ARBA00022967"/>
    </source>
</evidence>
<feature type="binding site" evidence="12">
    <location>
        <position position="352"/>
    </location>
    <ligand>
        <name>ATP</name>
        <dbReference type="ChEBI" id="CHEBI:30616"/>
    </ligand>
</feature>
<dbReference type="FunFam" id="3.40.1110.10:FF:000029">
    <property type="entry name" value="Phospholipid-transporting ATPase"/>
    <property type="match status" value="1"/>
</dbReference>
<evidence type="ECO:0000256" key="13">
    <source>
        <dbReference type="PIRSR" id="PIRSR606539-3"/>
    </source>
</evidence>
<evidence type="ECO:0000256" key="9">
    <source>
        <dbReference type="ARBA" id="ARBA00022989"/>
    </source>
</evidence>
<feature type="binding site" evidence="12">
    <location>
        <position position="598"/>
    </location>
    <ligand>
        <name>ATP</name>
        <dbReference type="ChEBI" id="CHEBI:30616"/>
    </ligand>
</feature>
<protein>
    <recommendedName>
        <fullName evidence="14">Phospholipid-transporting ATPase</fullName>
        <ecNumber evidence="14">7.6.2.1</ecNumber>
    </recommendedName>
</protein>
<feature type="region of interest" description="Disordered" evidence="15">
    <location>
        <begin position="150"/>
        <end position="179"/>
    </location>
</feature>
<feature type="region of interest" description="Disordered" evidence="15">
    <location>
        <begin position="709"/>
        <end position="738"/>
    </location>
</feature>
<evidence type="ECO:0000256" key="10">
    <source>
        <dbReference type="ARBA" id="ARBA00023136"/>
    </source>
</evidence>
<dbReference type="NCBIfam" id="TIGR01494">
    <property type="entry name" value="ATPase_P-type"/>
    <property type="match status" value="1"/>
</dbReference>
<sequence length="1424" mass="146714">MSVKGGLRLCPGGPARREQQDGATSLPLRQSTRTQVFPFDQAWAPSVDASSLAPQLFAMSLFPYLCFLFFLTKSGKTPRLTLFGFYFLLVFVGATIPAGIYAKTHFGTSLANVDWLHGAAESLLTVTNLLVVLGLRQGIREAEAAKKAEAEAGQQKEGAAPEAAAAETTARRGTVLADRENPETAKYRERYFNFYDERLMGGAWSSAQDPATIEMFFRLLAVCHTVIPDGPPEPDKIKYEAESPDEAALVVAAKVFGFFFFKRTNTTVTVRERTARGEQDVEYEVLNILEFNSTRKRMSVVIKEKSTEKIIIFTKGADTVIYERLDPSYSPNEAMKGSTGRHMEEFGAAGLRTLCLSYAEVDREWYASTWLPEWVEAKTSLQDRDAKVAEVSEKIERNLRLLGCTAIEDKLQEGVPECIRQLAMAGIRIWVLTGDKMETAINIGFACSLLTEEMHQFAVSAASSRVEELERAGRQGDADALAAELVAAQLEKIAASLDALEGKTASSGAGSAGLGGGGGGSSRTSTGSGGGTPAAALVIDGRALSYALSPRMSPAFLAVGLRCRAVVCCRVSPLQKAQVTALVRSSGAITLAVGDGANDVGMIQRAHIGVGISGQEGMQAVMSADFAIAQFRFLVPLLLVHGQYCYKRITRMINFFFYKNMLFAITLFTYSAFTTFSGSYVYNGEWVRGAYGVLAWPSDEDIIREMGKLERSQQPPSSPCPEAPAAGRDAGAKTTPTPALMLTPAPPGAAVGLVAPPLVPALPSRAQSQGIPPQHEELLASTQSDMSGHQSYNVALLTHPLLQPSLQPSPQPRRKAPGSPRLLLGGNGGGGGPGGGVGGNRVAPEPLGASGGAAAAVPAVAAALGSPSPTGSPGRSGDTSMTHGSTSTASATHGPAALRTTFTSFVVPPIASPAAAPAVQYTPTEPQDPGGHSRTTSLSPFAAARPGSSRLGLGAAPSRGRITAMTANTLKAAAASPRPSATPAVPLVSAGVVAAATAAAAAAASSAAAAATVVVGTSLSGERRDDVPSPQSSPPGAVGWAPDVVGGDGLASYTDGPPSPYQSAVRPGTTPLSAHLSLDEQSPPSRRPLTTTATASRGNLCSYHSSPVLGDVAPSPTLGIHRLTSRGGALAPPSRCASPLAHSDAGRARSQGRIASPMQPTSSMSQGHAVVHVQYLMVTTEPGSIAFASSPMSNGLAAAAADRSVASSRASRLTAGGGGHRSARTVSGPPRAASSMPSSSSGSFRGDDDSLGDDDDEDEDEDGDGRPDSRSHSFAHSSPGAPATPSSPRGVGGASAAGAAGGGSSSAVPEDLAPCMETSSAIMRLHRGSDGRFTGSGPQLLGGEGAMAALRAEFAGRECHVAGCGCGTAGAAGGCGKGAGVEVAVCAEALESQDALAAAAAVPCAAAARRRSVRDRPLPMEDLS</sequence>
<feature type="region of interest" description="Disordered" evidence="15">
    <location>
        <begin position="802"/>
        <end position="844"/>
    </location>
</feature>
<dbReference type="Pfam" id="PF13246">
    <property type="entry name" value="Cation_ATPase"/>
    <property type="match status" value="1"/>
</dbReference>
<proteinExistence type="inferred from homology"/>
<feature type="compositionally biased region" description="Low complexity" evidence="15">
    <location>
        <begin position="151"/>
        <end position="174"/>
    </location>
</feature>
<feature type="region of interest" description="Disordered" evidence="15">
    <location>
        <begin position="1019"/>
        <end position="1098"/>
    </location>
</feature>
<dbReference type="GO" id="GO:0005524">
    <property type="term" value="F:ATP binding"/>
    <property type="evidence" value="ECO:0007669"/>
    <property type="project" value="UniProtKB-UniRule"/>
</dbReference>
<keyword evidence="3 14" id="KW-0812">Transmembrane</keyword>
<keyword evidence="18" id="KW-1185">Reference proteome</keyword>
<comment type="catalytic activity">
    <reaction evidence="11 14">
        <text>ATP + H2O + phospholipidSide 1 = ADP + phosphate + phospholipidSide 2.</text>
        <dbReference type="EC" id="7.6.2.1"/>
    </reaction>
</comment>
<evidence type="ECO:0000256" key="7">
    <source>
        <dbReference type="ARBA" id="ARBA00022842"/>
    </source>
</evidence>
<feature type="region of interest" description="Disordered" evidence="15">
    <location>
        <begin position="863"/>
        <end position="894"/>
    </location>
</feature>
<evidence type="ECO:0000259" key="16">
    <source>
        <dbReference type="Pfam" id="PF16212"/>
    </source>
</evidence>
<dbReference type="InterPro" id="IPR032630">
    <property type="entry name" value="P_typ_ATPase_c"/>
</dbReference>
<accession>A0A150H1Z6</accession>
<feature type="binding site" evidence="13">
    <location>
        <position position="595"/>
    </location>
    <ligand>
        <name>Mg(2+)</name>
        <dbReference type="ChEBI" id="CHEBI:18420"/>
    </ligand>
</feature>
<dbReference type="SUPFAM" id="SSF56784">
    <property type="entry name" value="HAD-like"/>
    <property type="match status" value="1"/>
</dbReference>
<evidence type="ECO:0000256" key="14">
    <source>
        <dbReference type="RuleBase" id="RU362033"/>
    </source>
</evidence>
<dbReference type="GO" id="GO:0000287">
    <property type="term" value="F:magnesium ion binding"/>
    <property type="evidence" value="ECO:0007669"/>
    <property type="project" value="UniProtKB-UniRule"/>
</dbReference>
<feature type="binding site" evidence="12">
    <location>
        <position position="246"/>
    </location>
    <ligand>
        <name>ATP</name>
        <dbReference type="ChEBI" id="CHEBI:30616"/>
    </ligand>
</feature>
<reference evidence="18" key="1">
    <citation type="journal article" date="2016" name="Nat. Commun.">
        <title>The Gonium pectorale genome demonstrates co-option of cell cycle regulation during the evolution of multicellularity.</title>
        <authorList>
            <person name="Hanschen E.R."/>
            <person name="Marriage T.N."/>
            <person name="Ferris P.J."/>
            <person name="Hamaji T."/>
            <person name="Toyoda A."/>
            <person name="Fujiyama A."/>
            <person name="Neme R."/>
            <person name="Noguchi H."/>
            <person name="Minakuchi Y."/>
            <person name="Suzuki M."/>
            <person name="Kawai-Toyooka H."/>
            <person name="Smith D.R."/>
            <person name="Sparks H."/>
            <person name="Anderson J."/>
            <person name="Bakaric R."/>
            <person name="Luria V."/>
            <person name="Karger A."/>
            <person name="Kirschner M.W."/>
            <person name="Durand P.M."/>
            <person name="Michod R.E."/>
            <person name="Nozaki H."/>
            <person name="Olson B.J."/>
        </authorList>
    </citation>
    <scope>NUCLEOTIDE SEQUENCE [LARGE SCALE GENOMIC DNA]</scope>
    <source>
        <strain evidence="18">NIES-2863</strain>
    </source>
</reference>
<feature type="region of interest" description="Disordered" evidence="15">
    <location>
        <begin position="1209"/>
        <end position="1311"/>
    </location>
</feature>
<evidence type="ECO:0000256" key="1">
    <source>
        <dbReference type="ARBA" id="ARBA00004141"/>
    </source>
</evidence>
<feature type="compositionally biased region" description="Polar residues" evidence="15">
    <location>
        <begin position="1079"/>
        <end position="1098"/>
    </location>
</feature>
<comment type="caution">
    <text evidence="14">Lacks conserved residue(s) required for the propagation of feature annotation.</text>
</comment>
<dbReference type="EC" id="7.6.2.1" evidence="14"/>